<dbReference type="Proteomes" id="UP000256690">
    <property type="component" value="Unassembled WGS sequence"/>
</dbReference>
<protein>
    <submittedName>
        <fullName evidence="1">Uncharacterized protein</fullName>
    </submittedName>
</protein>
<evidence type="ECO:0000313" key="1">
    <source>
        <dbReference type="EMBL" id="RDW81288.1"/>
    </source>
</evidence>
<gene>
    <name evidence="1" type="ORF">DSM5745_04845</name>
</gene>
<accession>A0A3D8S4T6</accession>
<dbReference type="AlphaFoldDB" id="A0A3D8S4T6"/>
<dbReference type="EMBL" id="PVWQ01000005">
    <property type="protein sequence ID" value="RDW81288.1"/>
    <property type="molecule type" value="Genomic_DNA"/>
</dbReference>
<dbReference type="GeneID" id="38115215"/>
<comment type="caution">
    <text evidence="1">The sequence shown here is derived from an EMBL/GenBank/DDBJ whole genome shotgun (WGS) entry which is preliminary data.</text>
</comment>
<name>A0A3D8S4T6_9EURO</name>
<sequence>MSHADQNTVPQSTNDLFSSGTLDIYLAPSNTRLGKPLARWWVMLAPSNTPPDVKDCSFYHTAAIKDGSRVVYKVICRIHHLPFDHPPLSTKLATPYRLGTVPRFNRVDVLRIVDATVTDVANETQPWPRTFVEKLEEADYVQRGTADWYMRHCEPRTADGLDELVAQMSLSAKESLDELVERLDLEDPREAEESIQEMMGKMGLGDGKGNGM</sequence>
<reference evidence="1 2" key="1">
    <citation type="journal article" date="2018" name="IMA Fungus">
        <title>IMA Genome-F 9: Draft genome sequence of Annulohypoxylon stygium, Aspergillus mulundensis, Berkeleyomyces basicola (syn. Thielaviopsis basicola), Ceratocystis smalleyi, two Cercospora beticola strains, Coleophoma cylindrospora, Fusarium fracticaudum, Phialophora cf. hyalina, and Morchella septimelata.</title>
        <authorList>
            <person name="Wingfield B.D."/>
            <person name="Bills G.F."/>
            <person name="Dong Y."/>
            <person name="Huang W."/>
            <person name="Nel W.J."/>
            <person name="Swalarsk-Parry B.S."/>
            <person name="Vaghefi N."/>
            <person name="Wilken P.M."/>
            <person name="An Z."/>
            <person name="de Beer Z.W."/>
            <person name="De Vos L."/>
            <person name="Chen L."/>
            <person name="Duong T.A."/>
            <person name="Gao Y."/>
            <person name="Hammerbacher A."/>
            <person name="Kikkert J.R."/>
            <person name="Li Y."/>
            <person name="Li H."/>
            <person name="Li K."/>
            <person name="Li Q."/>
            <person name="Liu X."/>
            <person name="Ma X."/>
            <person name="Naidoo K."/>
            <person name="Pethybridge S.J."/>
            <person name="Sun J."/>
            <person name="Steenkamp E.T."/>
            <person name="van der Nest M.A."/>
            <person name="van Wyk S."/>
            <person name="Wingfield M.J."/>
            <person name="Xiong C."/>
            <person name="Yue Q."/>
            <person name="Zhang X."/>
        </authorList>
    </citation>
    <scope>NUCLEOTIDE SEQUENCE [LARGE SCALE GENOMIC DNA]</scope>
    <source>
        <strain evidence="1 2">DSM 5745</strain>
    </source>
</reference>
<evidence type="ECO:0000313" key="2">
    <source>
        <dbReference type="Proteomes" id="UP000256690"/>
    </source>
</evidence>
<organism evidence="1 2">
    <name type="scientific">Aspergillus mulundensis</name>
    <dbReference type="NCBI Taxonomy" id="1810919"/>
    <lineage>
        <taxon>Eukaryota</taxon>
        <taxon>Fungi</taxon>
        <taxon>Dikarya</taxon>
        <taxon>Ascomycota</taxon>
        <taxon>Pezizomycotina</taxon>
        <taxon>Eurotiomycetes</taxon>
        <taxon>Eurotiomycetidae</taxon>
        <taxon>Eurotiales</taxon>
        <taxon>Aspergillaceae</taxon>
        <taxon>Aspergillus</taxon>
        <taxon>Aspergillus subgen. Nidulantes</taxon>
    </lineage>
</organism>
<proteinExistence type="predicted"/>
<dbReference type="RefSeq" id="XP_026604341.1">
    <property type="nucleotide sequence ID" value="XM_026746861.1"/>
</dbReference>
<keyword evidence="2" id="KW-1185">Reference proteome</keyword>